<dbReference type="InterPro" id="IPR036291">
    <property type="entry name" value="NAD(P)-bd_dom_sf"/>
</dbReference>
<keyword evidence="4" id="KW-1185">Reference proteome</keyword>
<reference evidence="3 4" key="1">
    <citation type="submission" date="2013-08" db="EMBL/GenBank/DDBJ databases">
        <title>The genome sequence of Knoellia sinensis.</title>
        <authorList>
            <person name="Zhu W."/>
            <person name="Wang G."/>
        </authorList>
    </citation>
    <scope>NUCLEOTIDE SEQUENCE [LARGE SCALE GENOMIC DNA]</scope>
    <source>
        <strain evidence="3 4">KCTC 19936</strain>
    </source>
</reference>
<gene>
    <name evidence="3" type="ORF">N802_04440</name>
</gene>
<dbReference type="PANTHER" id="PTHR44196:SF1">
    <property type="entry name" value="DEHYDROGENASE_REDUCTASE SDR FAMILY MEMBER 7B"/>
    <property type="match status" value="1"/>
</dbReference>
<dbReference type="PANTHER" id="PTHR44196">
    <property type="entry name" value="DEHYDROGENASE/REDUCTASE SDR FAMILY MEMBER 7B"/>
    <property type="match status" value="1"/>
</dbReference>
<protein>
    <submittedName>
        <fullName evidence="3">Short-chain dehydrogenase</fullName>
    </submittedName>
</protein>
<proteinExistence type="inferred from homology"/>
<comment type="caution">
    <text evidence="3">The sequence shown here is derived from an EMBL/GenBank/DDBJ whole genome shotgun (WGS) entry which is preliminary data.</text>
</comment>
<accession>A0A0A0J3R6</accession>
<dbReference type="Pfam" id="PF00106">
    <property type="entry name" value="adh_short"/>
    <property type="match status" value="1"/>
</dbReference>
<keyword evidence="2" id="KW-0560">Oxidoreductase</keyword>
<dbReference type="InterPro" id="IPR002347">
    <property type="entry name" value="SDR_fam"/>
</dbReference>
<evidence type="ECO:0000313" key="4">
    <source>
        <dbReference type="Proteomes" id="UP000030002"/>
    </source>
</evidence>
<dbReference type="RefSeq" id="WP_035917639.1">
    <property type="nucleotide sequence ID" value="NZ_AVPJ01000012.1"/>
</dbReference>
<dbReference type="STRING" id="1385520.N802_04440"/>
<dbReference type="Gene3D" id="3.40.50.720">
    <property type="entry name" value="NAD(P)-binding Rossmann-like Domain"/>
    <property type="match status" value="1"/>
</dbReference>
<name>A0A0A0J3R6_9MICO</name>
<dbReference type="OrthoDB" id="9797538at2"/>
<dbReference type="PRINTS" id="PR00081">
    <property type="entry name" value="GDHRDH"/>
</dbReference>
<dbReference type="AlphaFoldDB" id="A0A0A0J3R6"/>
<dbReference type="Proteomes" id="UP000030002">
    <property type="component" value="Unassembled WGS sequence"/>
</dbReference>
<organism evidence="3 4">
    <name type="scientific">Knoellia sinensis KCTC 19936</name>
    <dbReference type="NCBI Taxonomy" id="1385520"/>
    <lineage>
        <taxon>Bacteria</taxon>
        <taxon>Bacillati</taxon>
        <taxon>Actinomycetota</taxon>
        <taxon>Actinomycetes</taxon>
        <taxon>Micrococcales</taxon>
        <taxon>Intrasporangiaceae</taxon>
        <taxon>Knoellia</taxon>
    </lineage>
</organism>
<evidence type="ECO:0000256" key="2">
    <source>
        <dbReference type="ARBA" id="ARBA00023002"/>
    </source>
</evidence>
<dbReference type="GO" id="GO:0016020">
    <property type="term" value="C:membrane"/>
    <property type="evidence" value="ECO:0007669"/>
    <property type="project" value="TreeGrafter"/>
</dbReference>
<dbReference type="SUPFAM" id="SSF51735">
    <property type="entry name" value="NAD(P)-binding Rossmann-fold domains"/>
    <property type="match status" value="1"/>
</dbReference>
<dbReference type="GO" id="GO:0016491">
    <property type="term" value="F:oxidoreductase activity"/>
    <property type="evidence" value="ECO:0007669"/>
    <property type="project" value="UniProtKB-KW"/>
</dbReference>
<evidence type="ECO:0000313" key="3">
    <source>
        <dbReference type="EMBL" id="KGN31344.1"/>
    </source>
</evidence>
<sequence length="262" mass="27409">MSREPVAGQRIWIVGASSGIGAELAHELVRRGARVAISARRREELEAVAGSGRSDAASIAAAPIAVVPVDVTDRASVDGAAAAVRAELGGLDGVIHSAAYWKQFDATTWDRDDFARHIEVNLLGLNNVLGAVVPEFARSGAGHVVGIASVAGYRGLAGSEAYGATKAAQLNLLEAMRASLSRSGVRVTTVSPGFVRTPMTDTNRFTMPFLIDADEAARSIADGMESGDDDISFPLPMAVAMRVARLVPGRAWTALSSRASRE</sequence>
<dbReference type="eggNOG" id="COG0300">
    <property type="taxonomic scope" value="Bacteria"/>
</dbReference>
<comment type="similarity">
    <text evidence="1">Belongs to the short-chain dehydrogenases/reductases (SDR) family.</text>
</comment>
<dbReference type="EMBL" id="AVPJ01000012">
    <property type="protein sequence ID" value="KGN31344.1"/>
    <property type="molecule type" value="Genomic_DNA"/>
</dbReference>
<evidence type="ECO:0000256" key="1">
    <source>
        <dbReference type="ARBA" id="ARBA00006484"/>
    </source>
</evidence>